<dbReference type="SMART" id="SM00409">
    <property type="entry name" value="IG"/>
    <property type="match status" value="2"/>
</dbReference>
<sequence>MGWEATTGGVGFKENVTSIIWTVENLTEWTVEPKCYITLSNGNQPNKVLPVIVYKTPDSVSISPLSHSGPMVEGNQYQLQCNIQNVAPLKNLVVKWYKGNESIDTKTYRDPNKKKPVNKSLTLNITASRDDDGAQFRCEAELHLGPEGPQTPPTVTSELLNIIVLSPPKFFNPESEVHEVRAGDEINLNCTASGNPTPVYNWTATLDIQNNKINKAVLNPSSELAGTYNCTASNHLGTNSKIFTVNLTPNDHSKTFWAIIGSADRRKSLLFSTACCSVCANV</sequence>
<comment type="caution">
    <text evidence="2">The sequence shown here is derived from an EMBL/GenBank/DDBJ whole genome shotgun (WGS) entry which is preliminary data.</text>
</comment>
<dbReference type="PANTHER" id="PTHR13771">
    <property type="entry name" value="INTERCELLULAR ADHESION MOLECULE"/>
    <property type="match status" value="1"/>
</dbReference>
<dbReference type="InterPro" id="IPR003599">
    <property type="entry name" value="Ig_sub"/>
</dbReference>
<dbReference type="SMART" id="SM00408">
    <property type="entry name" value="IGc2"/>
    <property type="match status" value="2"/>
</dbReference>
<dbReference type="AlphaFoldDB" id="A0ABD0X0N0"/>
<dbReference type="InterPro" id="IPR007110">
    <property type="entry name" value="Ig-like_dom"/>
</dbReference>
<evidence type="ECO:0000313" key="3">
    <source>
        <dbReference type="Proteomes" id="UP001557470"/>
    </source>
</evidence>
<dbReference type="InterPro" id="IPR013783">
    <property type="entry name" value="Ig-like_fold"/>
</dbReference>
<protein>
    <recommendedName>
        <fullName evidence="1">Ig-like domain-containing protein</fullName>
    </recommendedName>
</protein>
<dbReference type="InterPro" id="IPR003598">
    <property type="entry name" value="Ig_sub2"/>
</dbReference>
<name>A0ABD0X0N0_UMBPY</name>
<accession>A0ABD0X0N0</accession>
<dbReference type="PROSITE" id="PS50835">
    <property type="entry name" value="IG_LIKE"/>
    <property type="match status" value="2"/>
</dbReference>
<gene>
    <name evidence="2" type="ORF">UPYG_G00100640</name>
</gene>
<dbReference type="EMBL" id="JAGEUA010000003">
    <property type="protein sequence ID" value="KAL0992893.1"/>
    <property type="molecule type" value="Genomic_DNA"/>
</dbReference>
<dbReference type="SUPFAM" id="SSF48726">
    <property type="entry name" value="Immunoglobulin"/>
    <property type="match status" value="2"/>
</dbReference>
<organism evidence="2 3">
    <name type="scientific">Umbra pygmaea</name>
    <name type="common">Eastern mudminnow</name>
    <dbReference type="NCBI Taxonomy" id="75934"/>
    <lineage>
        <taxon>Eukaryota</taxon>
        <taxon>Metazoa</taxon>
        <taxon>Chordata</taxon>
        <taxon>Craniata</taxon>
        <taxon>Vertebrata</taxon>
        <taxon>Euteleostomi</taxon>
        <taxon>Actinopterygii</taxon>
        <taxon>Neopterygii</taxon>
        <taxon>Teleostei</taxon>
        <taxon>Protacanthopterygii</taxon>
        <taxon>Esociformes</taxon>
        <taxon>Umbridae</taxon>
        <taxon>Umbra</taxon>
    </lineage>
</organism>
<feature type="domain" description="Ig-like" evidence="1">
    <location>
        <begin position="57"/>
        <end position="156"/>
    </location>
</feature>
<proteinExistence type="predicted"/>
<dbReference type="Pfam" id="PF13895">
    <property type="entry name" value="Ig_2"/>
    <property type="match status" value="1"/>
</dbReference>
<feature type="domain" description="Ig-like" evidence="1">
    <location>
        <begin position="168"/>
        <end position="248"/>
    </location>
</feature>
<keyword evidence="3" id="KW-1185">Reference proteome</keyword>
<evidence type="ECO:0000259" key="1">
    <source>
        <dbReference type="PROSITE" id="PS50835"/>
    </source>
</evidence>
<dbReference type="Gene3D" id="2.60.40.10">
    <property type="entry name" value="Immunoglobulins"/>
    <property type="match status" value="3"/>
</dbReference>
<dbReference type="Proteomes" id="UP001557470">
    <property type="component" value="Unassembled WGS sequence"/>
</dbReference>
<dbReference type="InterPro" id="IPR036179">
    <property type="entry name" value="Ig-like_dom_sf"/>
</dbReference>
<dbReference type="PANTHER" id="PTHR13771:SF9">
    <property type="entry name" value="INTERCELLULAR ADHESION MOLECULE 5"/>
    <property type="match status" value="1"/>
</dbReference>
<evidence type="ECO:0000313" key="2">
    <source>
        <dbReference type="EMBL" id="KAL0992893.1"/>
    </source>
</evidence>
<reference evidence="2 3" key="1">
    <citation type="submission" date="2024-06" db="EMBL/GenBank/DDBJ databases">
        <authorList>
            <person name="Pan Q."/>
            <person name="Wen M."/>
            <person name="Jouanno E."/>
            <person name="Zahm M."/>
            <person name="Klopp C."/>
            <person name="Cabau C."/>
            <person name="Louis A."/>
            <person name="Berthelot C."/>
            <person name="Parey E."/>
            <person name="Roest Crollius H."/>
            <person name="Montfort J."/>
            <person name="Robinson-Rechavi M."/>
            <person name="Bouchez O."/>
            <person name="Lampietro C."/>
            <person name="Lopez Roques C."/>
            <person name="Donnadieu C."/>
            <person name="Postlethwait J."/>
            <person name="Bobe J."/>
            <person name="Verreycken H."/>
            <person name="Guiguen Y."/>
        </authorList>
    </citation>
    <scope>NUCLEOTIDE SEQUENCE [LARGE SCALE GENOMIC DNA]</scope>
    <source>
        <strain evidence="2">Up_M1</strain>
        <tissue evidence="2">Testis</tissue>
    </source>
</reference>
<dbReference type="InterPro" id="IPR047012">
    <property type="entry name" value="ICAM_VCAM"/>
</dbReference>